<dbReference type="RefSeq" id="WP_260531917.1">
    <property type="nucleotide sequence ID" value="NZ_CP104216.1"/>
</dbReference>
<dbReference type="PANTHER" id="PTHR30050">
    <property type="entry name" value="CHROMOSOMAL REPLICATION INITIATOR PROTEIN DNAA"/>
    <property type="match status" value="1"/>
</dbReference>
<dbReference type="GO" id="GO:0006260">
    <property type="term" value="P:DNA replication"/>
    <property type="evidence" value="ECO:0007669"/>
    <property type="project" value="TreeGrafter"/>
</dbReference>
<protein>
    <submittedName>
        <fullName evidence="2">ATP-binding protein</fullName>
    </submittedName>
</protein>
<proteinExistence type="predicted"/>
<name>A0AB38U5W7_BURGA</name>
<dbReference type="InterPro" id="IPR002611">
    <property type="entry name" value="IstB_ATP-bd"/>
</dbReference>
<dbReference type="EMBL" id="CP104216">
    <property type="protein sequence ID" value="UWX75353.1"/>
    <property type="molecule type" value="Genomic_DNA"/>
</dbReference>
<keyword evidence="2" id="KW-0067">ATP-binding</keyword>
<dbReference type="Gene3D" id="3.40.50.300">
    <property type="entry name" value="P-loop containing nucleotide triphosphate hydrolases"/>
    <property type="match status" value="1"/>
</dbReference>
<feature type="domain" description="IstB-like ATP-binding" evidence="1">
    <location>
        <begin position="112"/>
        <end position="253"/>
    </location>
</feature>
<sequence length="264" mass="29740">MERFEIAQLTRPSVCDKHGEYEEKGMTLPFGERRTIWTGCPACAQERADAASAEQAAAWERERQARLEQRLDQAGIPARFRDRTFENFVADTEPKRAALGAAREFADTFPEHLKNGTTIVFSGKPGTGKSHLAIAAAMVVMQRHTAMYINALDMVRMVRATWRRDSDVSESSVLSDLSSVSLLVIDEVGMQYGTEGEQVILFDVINRRYRDLMPTILLTNLGAKGMKEFLGERAFDRLREGGTWVAFDWESYRGIKKVAPELGR</sequence>
<dbReference type="GO" id="GO:0005524">
    <property type="term" value="F:ATP binding"/>
    <property type="evidence" value="ECO:0007669"/>
    <property type="project" value="UniProtKB-KW"/>
</dbReference>
<dbReference type="Pfam" id="PF01695">
    <property type="entry name" value="IstB_IS21"/>
    <property type="match status" value="1"/>
</dbReference>
<dbReference type="InterPro" id="IPR027417">
    <property type="entry name" value="P-loop_NTPase"/>
</dbReference>
<dbReference type="AlphaFoldDB" id="A0AB38U5W7"/>
<keyword evidence="2" id="KW-0614">Plasmid</keyword>
<geneLocation type="plasmid" evidence="2 3">
    <name>unnamed1</name>
</geneLocation>
<evidence type="ECO:0000313" key="3">
    <source>
        <dbReference type="Proteomes" id="UP001059745"/>
    </source>
</evidence>
<gene>
    <name evidence="2" type="ORF">NYZ96_35310</name>
</gene>
<evidence type="ECO:0000313" key="2">
    <source>
        <dbReference type="EMBL" id="UWX75353.1"/>
    </source>
</evidence>
<keyword evidence="2" id="KW-0547">Nucleotide-binding</keyword>
<organism evidence="2 3">
    <name type="scientific">Burkholderia gladioli</name>
    <name type="common">Pseudomonas marginata</name>
    <name type="synonym">Phytomonas marginata</name>
    <dbReference type="NCBI Taxonomy" id="28095"/>
    <lineage>
        <taxon>Bacteria</taxon>
        <taxon>Pseudomonadati</taxon>
        <taxon>Pseudomonadota</taxon>
        <taxon>Betaproteobacteria</taxon>
        <taxon>Burkholderiales</taxon>
        <taxon>Burkholderiaceae</taxon>
        <taxon>Burkholderia</taxon>
    </lineage>
</organism>
<accession>A0AB38U5W7</accession>
<evidence type="ECO:0000259" key="1">
    <source>
        <dbReference type="Pfam" id="PF01695"/>
    </source>
</evidence>
<reference evidence="2" key="1">
    <citation type="submission" date="2022-09" db="EMBL/GenBank/DDBJ databases">
        <title>Genomic of Burkholderia gladioli.</title>
        <authorList>
            <person name="Wu H."/>
        </authorList>
    </citation>
    <scope>NUCLEOTIDE SEQUENCE</scope>
    <source>
        <strain evidence="2">ZN-S4</strain>
        <plasmid evidence="2">unnamed1</plasmid>
    </source>
</reference>
<dbReference type="PANTHER" id="PTHR30050:SF4">
    <property type="entry name" value="ATP-BINDING PROTEIN RV3427C IN INSERTION SEQUENCE-RELATED"/>
    <property type="match status" value="1"/>
</dbReference>
<dbReference type="SUPFAM" id="SSF52540">
    <property type="entry name" value="P-loop containing nucleoside triphosphate hydrolases"/>
    <property type="match status" value="1"/>
</dbReference>
<dbReference type="Proteomes" id="UP001059745">
    <property type="component" value="Plasmid unnamed1"/>
</dbReference>